<dbReference type="SMART" id="SM00397">
    <property type="entry name" value="t_SNARE"/>
    <property type="match status" value="1"/>
</dbReference>
<keyword evidence="13" id="KW-1185">Reference proteome</keyword>
<dbReference type="InterPro" id="IPR007705">
    <property type="entry name" value="Vesicle_trsprt_v-SNARE_N"/>
</dbReference>
<dbReference type="SUPFAM" id="SSF47661">
    <property type="entry name" value="t-snare proteins"/>
    <property type="match status" value="1"/>
</dbReference>
<dbReference type="GO" id="GO:0031201">
    <property type="term" value="C:SNARE complex"/>
    <property type="evidence" value="ECO:0007669"/>
    <property type="project" value="TreeGrafter"/>
</dbReference>
<dbReference type="PANTHER" id="PTHR21230">
    <property type="entry name" value="VESICLE TRANSPORT V-SNARE PROTEIN VTI1-RELATED"/>
    <property type="match status" value="1"/>
</dbReference>
<dbReference type="OrthoDB" id="430637at2759"/>
<dbReference type="AlphaFoldDB" id="A0A167H5G7"/>
<dbReference type="EMBL" id="KV417326">
    <property type="protein sequence ID" value="KZO91254.1"/>
    <property type="molecule type" value="Genomic_DNA"/>
</dbReference>
<comment type="similarity">
    <text evidence="2">Belongs to the VTI1 family.</text>
</comment>
<protein>
    <submittedName>
        <fullName evidence="12">Vesicle transport v-snare protein vti1</fullName>
    </submittedName>
</protein>
<proteinExistence type="inferred from homology"/>
<dbReference type="CDD" id="cd15862">
    <property type="entry name" value="SNARE_Vti1"/>
    <property type="match status" value="1"/>
</dbReference>
<name>A0A167H5G7_CALVF</name>
<evidence type="ECO:0000256" key="5">
    <source>
        <dbReference type="ARBA" id="ARBA00022927"/>
    </source>
</evidence>
<dbReference type="Gene3D" id="1.20.58.400">
    <property type="entry name" value="t-snare proteins"/>
    <property type="match status" value="1"/>
</dbReference>
<evidence type="ECO:0000313" key="12">
    <source>
        <dbReference type="EMBL" id="KZO91254.1"/>
    </source>
</evidence>
<dbReference type="GO" id="GO:0005789">
    <property type="term" value="C:endoplasmic reticulum membrane"/>
    <property type="evidence" value="ECO:0007669"/>
    <property type="project" value="TreeGrafter"/>
</dbReference>
<evidence type="ECO:0000256" key="10">
    <source>
        <dbReference type="SAM" id="Phobius"/>
    </source>
</evidence>
<evidence type="ECO:0000256" key="1">
    <source>
        <dbReference type="ARBA" id="ARBA00004211"/>
    </source>
</evidence>
<gene>
    <name evidence="12" type="ORF">CALVIDRAFT_489377</name>
</gene>
<dbReference type="InterPro" id="IPR038407">
    <property type="entry name" value="v-SNARE_N_sf"/>
</dbReference>
<dbReference type="PANTHER" id="PTHR21230:SF26">
    <property type="entry name" value="VESICLE TRANSPORT THROUGH INTERACTION WITH T-SNARES HOMOLOG 1A"/>
    <property type="match status" value="1"/>
</dbReference>
<dbReference type="GO" id="GO:0005484">
    <property type="term" value="F:SNAP receptor activity"/>
    <property type="evidence" value="ECO:0007669"/>
    <property type="project" value="TreeGrafter"/>
</dbReference>
<dbReference type="GO" id="GO:0006896">
    <property type="term" value="P:Golgi to vacuole transport"/>
    <property type="evidence" value="ECO:0007669"/>
    <property type="project" value="TreeGrafter"/>
</dbReference>
<keyword evidence="3" id="KW-0813">Transport</keyword>
<evidence type="ECO:0000256" key="4">
    <source>
        <dbReference type="ARBA" id="ARBA00022692"/>
    </source>
</evidence>
<feature type="transmembrane region" description="Helical" evidence="10">
    <location>
        <begin position="205"/>
        <end position="224"/>
    </location>
</feature>
<dbReference type="Gene3D" id="1.20.5.110">
    <property type="match status" value="1"/>
</dbReference>
<organism evidence="12 13">
    <name type="scientific">Calocera viscosa (strain TUFC12733)</name>
    <dbReference type="NCBI Taxonomy" id="1330018"/>
    <lineage>
        <taxon>Eukaryota</taxon>
        <taxon>Fungi</taxon>
        <taxon>Dikarya</taxon>
        <taxon>Basidiomycota</taxon>
        <taxon>Agaricomycotina</taxon>
        <taxon>Dacrymycetes</taxon>
        <taxon>Dacrymycetales</taxon>
        <taxon>Dacrymycetaceae</taxon>
        <taxon>Calocera</taxon>
    </lineage>
</organism>
<dbReference type="GO" id="GO:0005829">
    <property type="term" value="C:cytosol"/>
    <property type="evidence" value="ECO:0007669"/>
    <property type="project" value="GOC"/>
</dbReference>
<dbReference type="SUPFAM" id="SSF58038">
    <property type="entry name" value="SNARE fusion complex"/>
    <property type="match status" value="1"/>
</dbReference>
<dbReference type="GO" id="GO:0005794">
    <property type="term" value="C:Golgi apparatus"/>
    <property type="evidence" value="ECO:0007669"/>
    <property type="project" value="TreeGrafter"/>
</dbReference>
<evidence type="ECO:0000256" key="3">
    <source>
        <dbReference type="ARBA" id="ARBA00022448"/>
    </source>
</evidence>
<dbReference type="GO" id="GO:0012507">
    <property type="term" value="C:ER to Golgi transport vesicle membrane"/>
    <property type="evidence" value="ECO:0007669"/>
    <property type="project" value="TreeGrafter"/>
</dbReference>
<dbReference type="Proteomes" id="UP000076738">
    <property type="component" value="Unassembled WGS sequence"/>
</dbReference>
<dbReference type="FunFam" id="1.20.5.110:FF:000002">
    <property type="entry name" value="Vesicle transport through interaction with t-SNAREsB"/>
    <property type="match status" value="1"/>
</dbReference>
<dbReference type="Pfam" id="PF12352">
    <property type="entry name" value="V-SNARE_C"/>
    <property type="match status" value="1"/>
</dbReference>
<evidence type="ECO:0000256" key="6">
    <source>
        <dbReference type="ARBA" id="ARBA00022989"/>
    </source>
</evidence>
<feature type="domain" description="T-SNARE coiled-coil homology" evidence="11">
    <location>
        <begin position="129"/>
        <end position="196"/>
    </location>
</feature>
<keyword evidence="8 10" id="KW-0472">Membrane</keyword>
<evidence type="ECO:0000256" key="9">
    <source>
        <dbReference type="SAM" id="Coils"/>
    </source>
</evidence>
<dbReference type="STRING" id="1330018.A0A167H5G7"/>
<evidence type="ECO:0000256" key="7">
    <source>
        <dbReference type="ARBA" id="ARBA00023054"/>
    </source>
</evidence>
<dbReference type="GO" id="GO:0006886">
    <property type="term" value="P:intracellular protein transport"/>
    <property type="evidence" value="ECO:0007669"/>
    <property type="project" value="InterPro"/>
</dbReference>
<dbReference type="GO" id="GO:0016236">
    <property type="term" value="P:macroautophagy"/>
    <property type="evidence" value="ECO:0007669"/>
    <property type="project" value="TreeGrafter"/>
</dbReference>
<reference evidence="12 13" key="1">
    <citation type="journal article" date="2016" name="Mol. Biol. Evol.">
        <title>Comparative Genomics of Early-Diverging Mushroom-Forming Fungi Provides Insights into the Origins of Lignocellulose Decay Capabilities.</title>
        <authorList>
            <person name="Nagy L.G."/>
            <person name="Riley R."/>
            <person name="Tritt A."/>
            <person name="Adam C."/>
            <person name="Daum C."/>
            <person name="Floudas D."/>
            <person name="Sun H."/>
            <person name="Yadav J.S."/>
            <person name="Pangilinan J."/>
            <person name="Larsson K.H."/>
            <person name="Matsuura K."/>
            <person name="Barry K."/>
            <person name="Labutti K."/>
            <person name="Kuo R."/>
            <person name="Ohm R.A."/>
            <person name="Bhattacharya S.S."/>
            <person name="Shirouzu T."/>
            <person name="Yoshinaga Y."/>
            <person name="Martin F.M."/>
            <person name="Grigoriev I.V."/>
            <person name="Hibbett D.S."/>
        </authorList>
    </citation>
    <scope>NUCLEOTIDE SEQUENCE [LARGE SCALE GENOMIC DNA]</scope>
    <source>
        <strain evidence="12 13">TUFC12733</strain>
    </source>
</reference>
<dbReference type="GO" id="GO:0048280">
    <property type="term" value="P:vesicle fusion with Golgi apparatus"/>
    <property type="evidence" value="ECO:0007669"/>
    <property type="project" value="TreeGrafter"/>
</dbReference>
<keyword evidence="7 9" id="KW-0175">Coiled coil</keyword>
<dbReference type="GO" id="GO:0042147">
    <property type="term" value="P:retrograde transport, endosome to Golgi"/>
    <property type="evidence" value="ECO:0007669"/>
    <property type="project" value="TreeGrafter"/>
</dbReference>
<dbReference type="GO" id="GO:0000149">
    <property type="term" value="F:SNARE binding"/>
    <property type="evidence" value="ECO:0007669"/>
    <property type="project" value="TreeGrafter"/>
</dbReference>
<evidence type="ECO:0000256" key="2">
    <source>
        <dbReference type="ARBA" id="ARBA00006108"/>
    </source>
</evidence>
<dbReference type="GO" id="GO:0031902">
    <property type="term" value="C:late endosome membrane"/>
    <property type="evidence" value="ECO:0007669"/>
    <property type="project" value="TreeGrafter"/>
</dbReference>
<dbReference type="GO" id="GO:0006891">
    <property type="term" value="P:intra-Golgi vesicle-mediated transport"/>
    <property type="evidence" value="ECO:0007669"/>
    <property type="project" value="TreeGrafter"/>
</dbReference>
<evidence type="ECO:0000256" key="8">
    <source>
        <dbReference type="ARBA" id="ARBA00023136"/>
    </source>
</evidence>
<accession>A0A167H5G7</accession>
<evidence type="ECO:0000313" key="13">
    <source>
        <dbReference type="Proteomes" id="UP000076738"/>
    </source>
</evidence>
<keyword evidence="4 10" id="KW-0812">Transmembrane</keyword>
<dbReference type="Pfam" id="PF05008">
    <property type="entry name" value="V-SNARE"/>
    <property type="match status" value="1"/>
</dbReference>
<sequence>MDNTPTSLFESYERDFNDITASIKKKLDQNGGDGEQAGVESRKAALRRVEMELDEGDEMISQMEVEIQGMPQSIRSKYVARLKAGKSELAKLKKQAKDLSTQTMRAQLLPASLASAPSDDPYGTDQRTRLLSGTERLADGQMRLEESRRVALETEDVGADILRNLRGQREQIEHARDTLHQADSSIDKAAGTLKTMIRRMYQQRWTTAAIIAVLIVLIVLILYFKLR</sequence>
<keyword evidence="5" id="KW-0653">Protein transport</keyword>
<dbReference type="InterPro" id="IPR010989">
    <property type="entry name" value="SNARE"/>
</dbReference>
<feature type="coiled-coil region" evidence="9">
    <location>
        <begin position="46"/>
        <end position="102"/>
    </location>
</feature>
<dbReference type="InterPro" id="IPR000727">
    <property type="entry name" value="T_SNARE_dom"/>
</dbReference>
<comment type="subcellular location">
    <subcellularLocation>
        <location evidence="1">Membrane</location>
        <topology evidence="1">Single-pass type IV membrane protein</topology>
    </subcellularLocation>
</comment>
<evidence type="ECO:0000259" key="11">
    <source>
        <dbReference type="SMART" id="SM00397"/>
    </source>
</evidence>
<keyword evidence="6 10" id="KW-1133">Transmembrane helix</keyword>